<evidence type="ECO:0000256" key="3">
    <source>
        <dbReference type="ARBA" id="ARBA00022723"/>
    </source>
</evidence>
<dbReference type="PANTHER" id="PTHR34535">
    <property type="entry name" value="HYDROGENASE MATURATION FACTOR HYPA"/>
    <property type="match status" value="1"/>
</dbReference>
<feature type="binding site" evidence="5">
    <location>
        <position position="76"/>
    </location>
    <ligand>
        <name>Zn(2+)</name>
        <dbReference type="ChEBI" id="CHEBI:29105"/>
    </ligand>
</feature>
<evidence type="ECO:0000313" key="6">
    <source>
        <dbReference type="EMBL" id="MBN0042824.1"/>
    </source>
</evidence>
<dbReference type="InterPro" id="IPR020538">
    <property type="entry name" value="Hydgase_Ni_incorp_HypA/HybF_CS"/>
</dbReference>
<name>A0ABS2VIB5_STRAS</name>
<comment type="function">
    <text evidence="5">Involved in the maturation of [NiFe] hydrogenases. Required for nickel insertion into the metal center of the hydrogenase.</text>
</comment>
<dbReference type="Pfam" id="PF01155">
    <property type="entry name" value="HypA"/>
    <property type="match status" value="1"/>
</dbReference>
<sequence>MHELSIATAIVDQADEVARAHGPGPVSAVHVRIGELSGVVPDALAFAFEVARDGTALAAAELVVEEIPAVAHCGPCDEDFPVGSPPFFWCPRCDRPSEGLRSGRELQITGVELADAPACPGPLGAAPADAPG</sequence>
<comment type="caution">
    <text evidence="6">The sequence shown here is derived from an EMBL/GenBank/DDBJ whole genome shotgun (WGS) entry which is preliminary data.</text>
</comment>
<dbReference type="Proteomes" id="UP000788262">
    <property type="component" value="Unassembled WGS sequence"/>
</dbReference>
<dbReference type="PROSITE" id="PS01249">
    <property type="entry name" value="HYPA"/>
    <property type="match status" value="1"/>
</dbReference>
<accession>A0ABS2VIB5</accession>
<dbReference type="PANTHER" id="PTHR34535:SF3">
    <property type="entry name" value="HYDROGENASE MATURATION FACTOR HYPA"/>
    <property type="match status" value="1"/>
</dbReference>
<evidence type="ECO:0000313" key="7">
    <source>
        <dbReference type="Proteomes" id="UP000788262"/>
    </source>
</evidence>
<keyword evidence="4 5" id="KW-0862">Zinc</keyword>
<dbReference type="EMBL" id="JAFFZS010000001">
    <property type="protein sequence ID" value="MBN0042824.1"/>
    <property type="molecule type" value="Genomic_DNA"/>
</dbReference>
<evidence type="ECO:0000256" key="1">
    <source>
        <dbReference type="ARBA" id="ARBA00010748"/>
    </source>
</evidence>
<evidence type="ECO:0000256" key="2">
    <source>
        <dbReference type="ARBA" id="ARBA00022596"/>
    </source>
</evidence>
<comment type="similarity">
    <text evidence="1 5">Belongs to the HypA/HybF family.</text>
</comment>
<dbReference type="RefSeq" id="WP_205381045.1">
    <property type="nucleotide sequence ID" value="NZ_JAFFZS010000001.1"/>
</dbReference>
<reference evidence="6 7" key="1">
    <citation type="submission" date="2021-02" db="EMBL/GenBank/DDBJ databases">
        <title>Whole genome sequencing of Streptomyces actuosus VRA1.</title>
        <authorList>
            <person name="Sen G."/>
            <person name="Sen A."/>
        </authorList>
    </citation>
    <scope>NUCLEOTIDE SEQUENCE [LARGE SCALE GENOMIC DNA]</scope>
    <source>
        <strain evidence="6 7">VRA1</strain>
    </source>
</reference>
<proteinExistence type="inferred from homology"/>
<keyword evidence="3 5" id="KW-0479">Metal-binding</keyword>
<dbReference type="Gene3D" id="3.30.2320.80">
    <property type="match status" value="1"/>
</dbReference>
<evidence type="ECO:0000256" key="5">
    <source>
        <dbReference type="HAMAP-Rule" id="MF_00213"/>
    </source>
</evidence>
<feature type="binding site" evidence="5">
    <location>
        <position position="2"/>
    </location>
    <ligand>
        <name>Ni(2+)</name>
        <dbReference type="ChEBI" id="CHEBI:49786"/>
    </ligand>
</feature>
<gene>
    <name evidence="5" type="primary">hypA</name>
    <name evidence="6" type="ORF">JS756_01580</name>
</gene>
<feature type="binding site" evidence="5">
    <location>
        <position position="93"/>
    </location>
    <ligand>
        <name>Zn(2+)</name>
        <dbReference type="ChEBI" id="CHEBI:29105"/>
    </ligand>
</feature>
<dbReference type="InterPro" id="IPR000688">
    <property type="entry name" value="HypA/HybF"/>
</dbReference>
<protein>
    <recommendedName>
        <fullName evidence="5">Hydrogenase maturation factor HypA</fullName>
    </recommendedName>
</protein>
<feature type="binding site" evidence="5">
    <location>
        <position position="73"/>
    </location>
    <ligand>
        <name>Zn(2+)</name>
        <dbReference type="ChEBI" id="CHEBI:29105"/>
    </ligand>
</feature>
<dbReference type="HAMAP" id="MF_00213">
    <property type="entry name" value="HypA_HybF"/>
    <property type="match status" value="1"/>
</dbReference>
<organism evidence="6 7">
    <name type="scientific">Streptomyces actuosus</name>
    <dbReference type="NCBI Taxonomy" id="1885"/>
    <lineage>
        <taxon>Bacteria</taxon>
        <taxon>Bacillati</taxon>
        <taxon>Actinomycetota</taxon>
        <taxon>Actinomycetes</taxon>
        <taxon>Kitasatosporales</taxon>
        <taxon>Streptomycetaceae</taxon>
        <taxon>Streptomyces</taxon>
    </lineage>
</organism>
<keyword evidence="2 5" id="KW-0533">Nickel</keyword>
<feature type="binding site" evidence="5">
    <location>
        <position position="90"/>
    </location>
    <ligand>
        <name>Zn(2+)</name>
        <dbReference type="ChEBI" id="CHEBI:29105"/>
    </ligand>
</feature>
<keyword evidence="7" id="KW-1185">Reference proteome</keyword>
<evidence type="ECO:0000256" key="4">
    <source>
        <dbReference type="ARBA" id="ARBA00022833"/>
    </source>
</evidence>
<dbReference type="PIRSF" id="PIRSF004761">
    <property type="entry name" value="Hydrgn_mat_HypA"/>
    <property type="match status" value="1"/>
</dbReference>